<name>A0AAW1N1Y1_POPJA</name>
<feature type="domain" description="PiggyBac transposable element-derived protein" evidence="1">
    <location>
        <begin position="83"/>
        <end position="157"/>
    </location>
</feature>
<comment type="caution">
    <text evidence="2">The sequence shown here is derived from an EMBL/GenBank/DDBJ whole genome shotgun (WGS) entry which is preliminary data.</text>
</comment>
<accession>A0AAW1N1Y1</accession>
<evidence type="ECO:0000313" key="3">
    <source>
        <dbReference type="Proteomes" id="UP001458880"/>
    </source>
</evidence>
<organism evidence="2 3">
    <name type="scientific">Popillia japonica</name>
    <name type="common">Japanese beetle</name>
    <dbReference type="NCBI Taxonomy" id="7064"/>
    <lineage>
        <taxon>Eukaryota</taxon>
        <taxon>Metazoa</taxon>
        <taxon>Ecdysozoa</taxon>
        <taxon>Arthropoda</taxon>
        <taxon>Hexapoda</taxon>
        <taxon>Insecta</taxon>
        <taxon>Pterygota</taxon>
        <taxon>Neoptera</taxon>
        <taxon>Endopterygota</taxon>
        <taxon>Coleoptera</taxon>
        <taxon>Polyphaga</taxon>
        <taxon>Scarabaeiformia</taxon>
        <taxon>Scarabaeidae</taxon>
        <taxon>Rutelinae</taxon>
        <taxon>Popillia</taxon>
    </lineage>
</organism>
<evidence type="ECO:0000313" key="2">
    <source>
        <dbReference type="EMBL" id="KAK9751932.1"/>
    </source>
</evidence>
<sequence length="241" mass="27839">MDSCEAEQKRLEQLMEECLTMEDEETDQIEDEESADEVDIVEEQKCLTMEDEEADQIEDEESADEVDIVEEQRPKSVIRRLTTPLKVWEYFINAEILSIIMETTNKMIQSVACNYARERDARFTTTNEIRAIIGLLYIAGTYKANHLNLEDLWASNGQESCLARSASVYGLLIYNFAEHHQAKFPPLMLSDIVRLHRPSVYGLLIYNFAEHHQAKFPPLMLSDIVRLHRPFPPLHPPVQPS</sequence>
<dbReference type="Pfam" id="PF13843">
    <property type="entry name" value="DDE_Tnp_1_7"/>
    <property type="match status" value="1"/>
</dbReference>
<dbReference type="InterPro" id="IPR029526">
    <property type="entry name" value="PGBD"/>
</dbReference>
<reference evidence="2 3" key="1">
    <citation type="journal article" date="2024" name="BMC Genomics">
        <title>De novo assembly and annotation of Popillia japonica's genome with initial clues to its potential as an invasive pest.</title>
        <authorList>
            <person name="Cucini C."/>
            <person name="Boschi S."/>
            <person name="Funari R."/>
            <person name="Cardaioli E."/>
            <person name="Iannotti N."/>
            <person name="Marturano G."/>
            <person name="Paoli F."/>
            <person name="Bruttini M."/>
            <person name="Carapelli A."/>
            <person name="Frati F."/>
            <person name="Nardi F."/>
        </authorList>
    </citation>
    <scope>NUCLEOTIDE SEQUENCE [LARGE SCALE GENOMIC DNA]</scope>
    <source>
        <strain evidence="2">DMR45628</strain>
    </source>
</reference>
<gene>
    <name evidence="2" type="ORF">QE152_g4602</name>
</gene>
<proteinExistence type="predicted"/>
<dbReference type="AlphaFoldDB" id="A0AAW1N1Y1"/>
<dbReference type="EMBL" id="JASPKY010000024">
    <property type="protein sequence ID" value="KAK9751932.1"/>
    <property type="molecule type" value="Genomic_DNA"/>
</dbReference>
<evidence type="ECO:0000259" key="1">
    <source>
        <dbReference type="Pfam" id="PF13843"/>
    </source>
</evidence>
<protein>
    <submittedName>
        <fullName evidence="2">Transposase IS4</fullName>
    </submittedName>
</protein>
<dbReference type="Proteomes" id="UP001458880">
    <property type="component" value="Unassembled WGS sequence"/>
</dbReference>
<keyword evidence="3" id="KW-1185">Reference proteome</keyword>